<name>A0AC34FI29_9BILA</name>
<sequence length="85" mass="9551">MYYAIGHFSKFLQTGAQRVDLTSNAASNDFFDSVGFVTTDNKNVVVLDNRQATDTYTIALTDKQSGKTLTFDMEPRSFVTVVWNQ</sequence>
<evidence type="ECO:0000313" key="1">
    <source>
        <dbReference type="Proteomes" id="UP000887579"/>
    </source>
</evidence>
<proteinExistence type="predicted"/>
<accession>A0AC34FI29</accession>
<organism evidence="1 2">
    <name type="scientific">Panagrolaimus sp. ES5</name>
    <dbReference type="NCBI Taxonomy" id="591445"/>
    <lineage>
        <taxon>Eukaryota</taxon>
        <taxon>Metazoa</taxon>
        <taxon>Ecdysozoa</taxon>
        <taxon>Nematoda</taxon>
        <taxon>Chromadorea</taxon>
        <taxon>Rhabditida</taxon>
        <taxon>Tylenchina</taxon>
        <taxon>Panagrolaimomorpha</taxon>
        <taxon>Panagrolaimoidea</taxon>
        <taxon>Panagrolaimidae</taxon>
        <taxon>Panagrolaimus</taxon>
    </lineage>
</organism>
<evidence type="ECO:0000313" key="2">
    <source>
        <dbReference type="WBParaSite" id="ES5_v2.g16856.t1"/>
    </source>
</evidence>
<protein>
    <submittedName>
        <fullName evidence="2">Glycosyl hydrolase family 30 beta sandwich domain-containing protein</fullName>
    </submittedName>
</protein>
<dbReference type="Proteomes" id="UP000887579">
    <property type="component" value="Unplaced"/>
</dbReference>
<reference evidence="2" key="1">
    <citation type="submission" date="2025-08" db="UniProtKB">
        <authorList>
            <consortium name="WormBaseParasite"/>
        </authorList>
    </citation>
    <scope>IDENTIFICATION</scope>
</reference>
<dbReference type="WBParaSite" id="ES5_v2.g16856.t1">
    <property type="protein sequence ID" value="ES5_v2.g16856.t1"/>
    <property type="gene ID" value="ES5_v2.g16856"/>
</dbReference>